<sequence length="139" mass="14808">MATIVERQGPWPLLLALVVVAHVLCSAGHATDSVEVPSVSPMVHAAAEQSGTETASTSAAPHTHSVGEHHSHDSTAGSTADQRGSTAKLWLLLFDTGMASTAALWCPPPRGHRRRPGGGRRIRRRNAARLLLSLCIWRV</sequence>
<gene>
    <name evidence="2" type="ORF">HDA32_004612</name>
</gene>
<evidence type="ECO:0000256" key="1">
    <source>
        <dbReference type="SAM" id="MobiDB-lite"/>
    </source>
</evidence>
<name>A0A852U268_9ACTN</name>
<feature type="compositionally biased region" description="Polar residues" evidence="1">
    <location>
        <begin position="49"/>
        <end position="60"/>
    </location>
</feature>
<accession>A0A852U268</accession>
<dbReference type="EMBL" id="JACCCC010000001">
    <property type="protein sequence ID" value="NYE49492.1"/>
    <property type="molecule type" value="Genomic_DNA"/>
</dbReference>
<dbReference type="AlphaFoldDB" id="A0A852U268"/>
<dbReference type="Proteomes" id="UP000589036">
    <property type="component" value="Unassembled WGS sequence"/>
</dbReference>
<comment type="caution">
    <text evidence="2">The sequence shown here is derived from an EMBL/GenBank/DDBJ whole genome shotgun (WGS) entry which is preliminary data.</text>
</comment>
<organism evidence="2 3">
    <name type="scientific">Spinactinospora alkalitolerans</name>
    <dbReference type="NCBI Taxonomy" id="687207"/>
    <lineage>
        <taxon>Bacteria</taxon>
        <taxon>Bacillati</taxon>
        <taxon>Actinomycetota</taxon>
        <taxon>Actinomycetes</taxon>
        <taxon>Streptosporangiales</taxon>
        <taxon>Nocardiopsidaceae</taxon>
        <taxon>Spinactinospora</taxon>
    </lineage>
</organism>
<reference evidence="2 3" key="1">
    <citation type="submission" date="2020-07" db="EMBL/GenBank/DDBJ databases">
        <title>Sequencing the genomes of 1000 actinobacteria strains.</title>
        <authorList>
            <person name="Klenk H.-P."/>
        </authorList>
    </citation>
    <scope>NUCLEOTIDE SEQUENCE [LARGE SCALE GENOMIC DNA]</scope>
    <source>
        <strain evidence="2 3">CXB654</strain>
    </source>
</reference>
<proteinExistence type="predicted"/>
<evidence type="ECO:0000313" key="3">
    <source>
        <dbReference type="Proteomes" id="UP000589036"/>
    </source>
</evidence>
<protein>
    <submittedName>
        <fullName evidence="2">Uncharacterized protein</fullName>
    </submittedName>
</protein>
<dbReference type="RefSeq" id="WP_179645142.1">
    <property type="nucleotide sequence ID" value="NZ_BAAAYY010000046.1"/>
</dbReference>
<feature type="region of interest" description="Disordered" evidence="1">
    <location>
        <begin position="44"/>
        <end position="81"/>
    </location>
</feature>
<keyword evidence="3" id="KW-1185">Reference proteome</keyword>
<evidence type="ECO:0000313" key="2">
    <source>
        <dbReference type="EMBL" id="NYE49492.1"/>
    </source>
</evidence>